<dbReference type="GO" id="GO:0004601">
    <property type="term" value="F:peroxidase activity"/>
    <property type="evidence" value="ECO:0007669"/>
    <property type="project" value="UniProtKB-KW"/>
</dbReference>
<protein>
    <submittedName>
        <fullName evidence="1">Peroxidase 72</fullName>
    </submittedName>
</protein>
<sequence>MSAQETVPGQAASRAALIWSTTSKPLREFLLGLEPFSLTMLLLLSSSTDASHPYTRNDVGKGW</sequence>
<accession>A0A0A9GEU3</accession>
<dbReference type="AlphaFoldDB" id="A0A0A9GEU3"/>
<evidence type="ECO:0000313" key="1">
    <source>
        <dbReference type="EMBL" id="JAE21071.1"/>
    </source>
</evidence>
<name>A0A0A9GEU3_ARUDO</name>
<keyword evidence="1" id="KW-0575">Peroxidase</keyword>
<reference evidence="1" key="2">
    <citation type="journal article" date="2015" name="Data Brief">
        <title>Shoot transcriptome of the giant reed, Arundo donax.</title>
        <authorList>
            <person name="Barrero R.A."/>
            <person name="Guerrero F.D."/>
            <person name="Moolhuijzen P."/>
            <person name="Goolsby J.A."/>
            <person name="Tidwell J."/>
            <person name="Bellgard S.E."/>
            <person name="Bellgard M.I."/>
        </authorList>
    </citation>
    <scope>NUCLEOTIDE SEQUENCE</scope>
    <source>
        <tissue evidence="1">Shoot tissue taken approximately 20 cm above the soil surface</tissue>
    </source>
</reference>
<dbReference type="EMBL" id="GBRH01176825">
    <property type="protein sequence ID" value="JAE21071.1"/>
    <property type="molecule type" value="Transcribed_RNA"/>
</dbReference>
<reference evidence="1" key="1">
    <citation type="submission" date="2014-09" db="EMBL/GenBank/DDBJ databases">
        <authorList>
            <person name="Magalhaes I.L.F."/>
            <person name="Oliveira U."/>
            <person name="Santos F.R."/>
            <person name="Vidigal T.H.D.A."/>
            <person name="Brescovit A.D."/>
            <person name="Santos A.J."/>
        </authorList>
    </citation>
    <scope>NUCLEOTIDE SEQUENCE</scope>
    <source>
        <tissue evidence="1">Shoot tissue taken approximately 20 cm above the soil surface</tissue>
    </source>
</reference>
<organism evidence="1">
    <name type="scientific">Arundo donax</name>
    <name type="common">Giant reed</name>
    <name type="synonym">Donax arundinaceus</name>
    <dbReference type="NCBI Taxonomy" id="35708"/>
    <lineage>
        <taxon>Eukaryota</taxon>
        <taxon>Viridiplantae</taxon>
        <taxon>Streptophyta</taxon>
        <taxon>Embryophyta</taxon>
        <taxon>Tracheophyta</taxon>
        <taxon>Spermatophyta</taxon>
        <taxon>Magnoliopsida</taxon>
        <taxon>Liliopsida</taxon>
        <taxon>Poales</taxon>
        <taxon>Poaceae</taxon>
        <taxon>PACMAD clade</taxon>
        <taxon>Arundinoideae</taxon>
        <taxon>Arundineae</taxon>
        <taxon>Arundo</taxon>
    </lineage>
</organism>
<proteinExistence type="predicted"/>
<keyword evidence="1" id="KW-0560">Oxidoreductase</keyword>